<proteinExistence type="predicted"/>
<sequence>MGEPRITLVGRDGCHLCDDAREVVRRVAEDTGAGWVELDVDDDPDLLRQYGEMVPVVLVDGSQHDFYRVDERRLRDALQGRRLGVFRPRRG</sequence>
<dbReference type="InterPro" id="IPR036249">
    <property type="entry name" value="Thioredoxin-like_sf"/>
</dbReference>
<dbReference type="EMBL" id="JBHSRD010000004">
    <property type="protein sequence ID" value="MFC6007747.1"/>
    <property type="molecule type" value="Genomic_DNA"/>
</dbReference>
<dbReference type="Pfam" id="PF05768">
    <property type="entry name" value="Glrx-like"/>
    <property type="match status" value="1"/>
</dbReference>
<dbReference type="RefSeq" id="WP_378227040.1">
    <property type="nucleotide sequence ID" value="NZ_BAABFP010000002.1"/>
</dbReference>
<accession>A0ABW1JFQ5</accession>
<dbReference type="SUPFAM" id="SSF52833">
    <property type="entry name" value="Thioredoxin-like"/>
    <property type="match status" value="1"/>
</dbReference>
<protein>
    <submittedName>
        <fullName evidence="1">Glutaredoxin family protein</fullName>
    </submittedName>
</protein>
<name>A0ABW1JFQ5_9ACTN</name>
<dbReference type="InterPro" id="IPR008554">
    <property type="entry name" value="Glutaredoxin-like"/>
</dbReference>
<evidence type="ECO:0000313" key="2">
    <source>
        <dbReference type="Proteomes" id="UP001596189"/>
    </source>
</evidence>
<dbReference type="Gene3D" id="3.40.30.10">
    <property type="entry name" value="Glutaredoxin"/>
    <property type="match status" value="1"/>
</dbReference>
<gene>
    <name evidence="1" type="ORF">ACFQDO_11460</name>
</gene>
<comment type="caution">
    <text evidence="1">The sequence shown here is derived from an EMBL/GenBank/DDBJ whole genome shotgun (WGS) entry which is preliminary data.</text>
</comment>
<organism evidence="1 2">
    <name type="scientific">Angustibacter luteus</name>
    <dbReference type="NCBI Taxonomy" id="658456"/>
    <lineage>
        <taxon>Bacteria</taxon>
        <taxon>Bacillati</taxon>
        <taxon>Actinomycetota</taxon>
        <taxon>Actinomycetes</taxon>
        <taxon>Kineosporiales</taxon>
        <taxon>Kineosporiaceae</taxon>
    </lineage>
</organism>
<reference evidence="2" key="1">
    <citation type="journal article" date="2019" name="Int. J. Syst. Evol. Microbiol.">
        <title>The Global Catalogue of Microorganisms (GCM) 10K type strain sequencing project: providing services to taxonomists for standard genome sequencing and annotation.</title>
        <authorList>
            <consortium name="The Broad Institute Genomics Platform"/>
            <consortium name="The Broad Institute Genome Sequencing Center for Infectious Disease"/>
            <person name="Wu L."/>
            <person name="Ma J."/>
        </authorList>
    </citation>
    <scope>NUCLEOTIDE SEQUENCE [LARGE SCALE GENOMIC DNA]</scope>
    <source>
        <strain evidence="2">KACC 14249</strain>
    </source>
</reference>
<dbReference type="Proteomes" id="UP001596189">
    <property type="component" value="Unassembled WGS sequence"/>
</dbReference>
<keyword evidence="2" id="KW-1185">Reference proteome</keyword>
<evidence type="ECO:0000313" key="1">
    <source>
        <dbReference type="EMBL" id="MFC6007747.1"/>
    </source>
</evidence>